<dbReference type="AlphaFoldDB" id="A0A2V4AMA7"/>
<dbReference type="Proteomes" id="UP000249915">
    <property type="component" value="Unassembled WGS sequence"/>
</dbReference>
<evidence type="ECO:0000313" key="1">
    <source>
        <dbReference type="EMBL" id="PXY21421.1"/>
    </source>
</evidence>
<keyword evidence="2" id="KW-1185">Reference proteome</keyword>
<accession>A0A2V4AMA7</accession>
<dbReference type="EMBL" id="MASW01000006">
    <property type="protein sequence ID" value="PXY21421.1"/>
    <property type="molecule type" value="Genomic_DNA"/>
</dbReference>
<gene>
    <name evidence="1" type="ORF">BAY60_26000</name>
</gene>
<proteinExistence type="predicted"/>
<protein>
    <recommendedName>
        <fullName evidence="3">DUF3558 domain-containing protein</fullName>
    </recommendedName>
</protein>
<evidence type="ECO:0000313" key="2">
    <source>
        <dbReference type="Proteomes" id="UP000249915"/>
    </source>
</evidence>
<reference evidence="1 2" key="1">
    <citation type="submission" date="2016-07" db="EMBL/GenBank/DDBJ databases">
        <title>Draft genome sequence of Prauserella muralis DSM 45305, isolated from a mould-covered wall in an indoor environment.</title>
        <authorList>
            <person name="Ruckert C."/>
            <person name="Albersmeier A."/>
            <person name="Jiang C.-L."/>
            <person name="Jiang Y."/>
            <person name="Kalinowski J."/>
            <person name="Schneider O."/>
            <person name="Winkler A."/>
            <person name="Zotchev S.B."/>
        </authorList>
    </citation>
    <scope>NUCLEOTIDE SEQUENCE [LARGE SCALE GENOMIC DNA]</scope>
    <source>
        <strain evidence="1 2">DSM 45305</strain>
    </source>
</reference>
<sequence length="322" mass="33000">MLVCAVLLGLAAGCSGEDLAKANYQRTTVSAEPGTASGDVPTGPIDDPAVGLAALRTVDPCAVLSQDTLAGLGTRTGEPYQSEWGQCRVDVQDAGGKVIGLGLDLGEAFVIDDRASGAVEGLPLIEEQADDTTCLLTAVTSRDPGLGIGLQVNYEGGGNPCGPGYTALQRVLQLLHDNPPQYEQPPGSLLAVDPCGTAGRRALDDVLGAGAAGQPQGLHQCQYSVDGRGPTVTVRFRSGYPPTPDDGAPADLGRGVTAIQEQSTVDGPVCEAGWQHLATGEEGASELVAVEFYGNEGDGTKQQACERAVTVARSVVPNLPRP</sequence>
<organism evidence="1 2">
    <name type="scientific">Prauserella muralis</name>
    <dbReference type="NCBI Taxonomy" id="588067"/>
    <lineage>
        <taxon>Bacteria</taxon>
        <taxon>Bacillati</taxon>
        <taxon>Actinomycetota</taxon>
        <taxon>Actinomycetes</taxon>
        <taxon>Pseudonocardiales</taxon>
        <taxon>Pseudonocardiaceae</taxon>
        <taxon>Prauserella</taxon>
    </lineage>
</organism>
<comment type="caution">
    <text evidence="1">The sequence shown here is derived from an EMBL/GenBank/DDBJ whole genome shotgun (WGS) entry which is preliminary data.</text>
</comment>
<name>A0A2V4AMA7_9PSEU</name>
<evidence type="ECO:0008006" key="3">
    <source>
        <dbReference type="Google" id="ProtNLM"/>
    </source>
</evidence>